<dbReference type="EMBL" id="PDJC01000001">
    <property type="protein sequence ID" value="PFG17164.1"/>
    <property type="molecule type" value="Genomic_DNA"/>
</dbReference>
<dbReference type="AlphaFoldDB" id="A0A2A9CRV9"/>
<dbReference type="InterPro" id="IPR027417">
    <property type="entry name" value="P-loop_NTPase"/>
</dbReference>
<keyword evidence="1" id="KW-0418">Kinase</keyword>
<comment type="caution">
    <text evidence="1">The sequence shown here is derived from an EMBL/GenBank/DDBJ whole genome shotgun (WGS) entry which is preliminary data.</text>
</comment>
<dbReference type="Pfam" id="PF13238">
    <property type="entry name" value="AAA_18"/>
    <property type="match status" value="1"/>
</dbReference>
<protein>
    <submittedName>
        <fullName evidence="1">Uridine kinase</fullName>
    </submittedName>
</protein>
<proteinExistence type="predicted"/>
<gene>
    <name evidence="1" type="ORF">ATK74_1726</name>
</gene>
<reference evidence="1 2" key="1">
    <citation type="submission" date="2017-10" db="EMBL/GenBank/DDBJ databases">
        <title>Sequencing the genomes of 1000 actinobacteria strains.</title>
        <authorList>
            <person name="Klenk H.-P."/>
        </authorList>
    </citation>
    <scope>NUCLEOTIDE SEQUENCE [LARGE SCALE GENOMIC DNA]</scope>
    <source>
        <strain evidence="1 2">DSM 15597</strain>
    </source>
</reference>
<accession>A0A2A9CRV9</accession>
<organism evidence="1 2">
    <name type="scientific">Propionicimonas paludicola</name>
    <dbReference type="NCBI Taxonomy" id="185243"/>
    <lineage>
        <taxon>Bacteria</taxon>
        <taxon>Bacillati</taxon>
        <taxon>Actinomycetota</taxon>
        <taxon>Actinomycetes</taxon>
        <taxon>Propionibacteriales</taxon>
        <taxon>Nocardioidaceae</taxon>
        <taxon>Propionicimonas</taxon>
    </lineage>
</organism>
<evidence type="ECO:0000313" key="2">
    <source>
        <dbReference type="Proteomes" id="UP000226079"/>
    </source>
</evidence>
<dbReference type="Gene3D" id="3.40.50.300">
    <property type="entry name" value="P-loop containing nucleotide triphosphate hydrolases"/>
    <property type="match status" value="1"/>
</dbReference>
<keyword evidence="1" id="KW-0808">Transferase</keyword>
<dbReference type="Proteomes" id="UP000226079">
    <property type="component" value="Unassembled WGS sequence"/>
</dbReference>
<dbReference type="OrthoDB" id="3237545at2"/>
<dbReference type="SUPFAM" id="SSF52540">
    <property type="entry name" value="P-loop containing nucleoside triphosphate hydrolases"/>
    <property type="match status" value="1"/>
</dbReference>
<evidence type="ECO:0000313" key="1">
    <source>
        <dbReference type="EMBL" id="PFG17164.1"/>
    </source>
</evidence>
<dbReference type="RefSeq" id="WP_143483595.1">
    <property type="nucleotide sequence ID" value="NZ_PDJC01000001.1"/>
</dbReference>
<sequence>MTAQILTNWEATIELALSRLDQSGLILIDGPSGSGKSTLARQLHQRGLDAGLNVRLLRLDDVYPGWGGLNSGALEVARDVVLPLAAGRPASWRPYDWAAGRKTEPREMSPGAGLIIEGVGALHPLGSPHAALRIWVTAEPLERRQRALERDGDTYRPHWERWAEQERSYFARTRPLRRADVILDTTTKESIDD</sequence>
<dbReference type="GO" id="GO:0016301">
    <property type="term" value="F:kinase activity"/>
    <property type="evidence" value="ECO:0007669"/>
    <property type="project" value="UniProtKB-KW"/>
</dbReference>
<name>A0A2A9CRV9_9ACTN</name>
<keyword evidence="2" id="KW-1185">Reference proteome</keyword>